<evidence type="ECO:0000313" key="2">
    <source>
        <dbReference type="EMBL" id="TKR87868.1"/>
    </source>
</evidence>
<dbReference type="EMBL" id="AZBU02000003">
    <property type="protein sequence ID" value="TKR87868.1"/>
    <property type="molecule type" value="Genomic_DNA"/>
</dbReference>
<keyword evidence="1" id="KW-0812">Transmembrane</keyword>
<dbReference type="AlphaFoldDB" id="A0A4U5NWE7"/>
<keyword evidence="3" id="KW-1185">Reference proteome</keyword>
<evidence type="ECO:0000313" key="3">
    <source>
        <dbReference type="Proteomes" id="UP000298663"/>
    </source>
</evidence>
<organism evidence="2 3">
    <name type="scientific">Steinernema carpocapsae</name>
    <name type="common">Entomopathogenic nematode</name>
    <dbReference type="NCBI Taxonomy" id="34508"/>
    <lineage>
        <taxon>Eukaryota</taxon>
        <taxon>Metazoa</taxon>
        <taxon>Ecdysozoa</taxon>
        <taxon>Nematoda</taxon>
        <taxon>Chromadorea</taxon>
        <taxon>Rhabditida</taxon>
        <taxon>Tylenchina</taxon>
        <taxon>Panagrolaimomorpha</taxon>
        <taxon>Strongyloidoidea</taxon>
        <taxon>Steinernematidae</taxon>
        <taxon>Steinernema</taxon>
    </lineage>
</organism>
<comment type="caution">
    <text evidence="2">The sequence shown here is derived from an EMBL/GenBank/DDBJ whole genome shotgun (WGS) entry which is preliminary data.</text>
</comment>
<evidence type="ECO:0008006" key="4">
    <source>
        <dbReference type="Google" id="ProtNLM"/>
    </source>
</evidence>
<feature type="transmembrane region" description="Helical" evidence="1">
    <location>
        <begin position="88"/>
        <end position="108"/>
    </location>
</feature>
<reference evidence="2 3" key="2">
    <citation type="journal article" date="2019" name="G3 (Bethesda)">
        <title>Hybrid Assembly of the Genome of the Entomopathogenic Nematode Steinernema carpocapsae Identifies the X-Chromosome.</title>
        <authorList>
            <person name="Serra L."/>
            <person name="Macchietto M."/>
            <person name="Macias-Munoz A."/>
            <person name="McGill C.J."/>
            <person name="Rodriguez I.M."/>
            <person name="Rodriguez B."/>
            <person name="Murad R."/>
            <person name="Mortazavi A."/>
        </authorList>
    </citation>
    <scope>NUCLEOTIDE SEQUENCE [LARGE SCALE GENOMIC DNA]</scope>
    <source>
        <strain evidence="2 3">ALL</strain>
    </source>
</reference>
<keyword evidence="1" id="KW-1133">Transmembrane helix</keyword>
<reference evidence="2 3" key="1">
    <citation type="journal article" date="2015" name="Genome Biol.">
        <title>Comparative genomics of Steinernema reveals deeply conserved gene regulatory networks.</title>
        <authorList>
            <person name="Dillman A.R."/>
            <person name="Macchietto M."/>
            <person name="Porter C.F."/>
            <person name="Rogers A."/>
            <person name="Williams B."/>
            <person name="Antoshechkin I."/>
            <person name="Lee M.M."/>
            <person name="Goodwin Z."/>
            <person name="Lu X."/>
            <person name="Lewis E.E."/>
            <person name="Goodrich-Blair H."/>
            <person name="Stock S.P."/>
            <person name="Adams B.J."/>
            <person name="Sternberg P.W."/>
            <person name="Mortazavi A."/>
        </authorList>
    </citation>
    <scope>NUCLEOTIDE SEQUENCE [LARGE SCALE GENOMIC DNA]</scope>
    <source>
        <strain evidence="2 3">ALL</strain>
    </source>
</reference>
<proteinExistence type="predicted"/>
<evidence type="ECO:0000256" key="1">
    <source>
        <dbReference type="SAM" id="Phobius"/>
    </source>
</evidence>
<gene>
    <name evidence="2" type="ORF">L596_012201</name>
</gene>
<name>A0A4U5NWE7_STECR</name>
<sequence length="254" mass="28253">MAISILPNIYIIIISIIKIPSSVIRTYSLNISVTMLISVLFDFITFWAFPLERQIGEIFDISAPTKKTAWELLDKIGDFAERLVVSVYYFQATLTVFFAYLSFVRPVLTNRIISNRASTALFGITSLMAVLVATLQTLASNVGVLNFAWKNAAVVFCGILQLLAILAMTVFYVLAIWAVTKYNKKLTILSSASQNNSDMLKSVLIYFTPPNLFSIISIPQIWCNVVMEMTSDSGLTELCIAPILLGYSMTPVRS</sequence>
<keyword evidence="1" id="KW-0472">Membrane</keyword>
<feature type="transmembrane region" description="Helical" evidence="1">
    <location>
        <begin position="120"/>
        <end position="139"/>
    </location>
</feature>
<accession>A0A4U5NWE7</accession>
<protein>
    <recommendedName>
        <fullName evidence="4">G-protein coupled receptors family 1 profile domain-containing protein</fullName>
    </recommendedName>
</protein>
<dbReference type="Proteomes" id="UP000298663">
    <property type="component" value="Unassembled WGS sequence"/>
</dbReference>
<feature type="transmembrane region" description="Helical" evidence="1">
    <location>
        <begin position="151"/>
        <end position="179"/>
    </location>
</feature>
<feature type="transmembrane region" description="Helical" evidence="1">
    <location>
        <begin position="27"/>
        <end position="49"/>
    </location>
</feature>